<dbReference type="GO" id="GO:0016740">
    <property type="term" value="F:transferase activity"/>
    <property type="evidence" value="ECO:0007669"/>
    <property type="project" value="UniProtKB-KW"/>
</dbReference>
<dbReference type="Pfam" id="PF02637">
    <property type="entry name" value="GatB_Yqey"/>
    <property type="match status" value="1"/>
</dbReference>
<dbReference type="InterPro" id="IPR017959">
    <property type="entry name" value="Asn/Gln-tRNA_amidoTrfase_suB/E"/>
</dbReference>
<comment type="subunit">
    <text evidence="2 10">Heterotrimer of A, B and C subunits.</text>
</comment>
<evidence type="ECO:0000313" key="13">
    <source>
        <dbReference type="Proteomes" id="UP000019229"/>
    </source>
</evidence>
<evidence type="ECO:0000256" key="6">
    <source>
        <dbReference type="ARBA" id="ARBA00022917"/>
    </source>
</evidence>
<dbReference type="Pfam" id="PF02934">
    <property type="entry name" value="GatB_N"/>
    <property type="match status" value="1"/>
</dbReference>
<evidence type="ECO:0000259" key="11">
    <source>
        <dbReference type="SMART" id="SM00845"/>
    </source>
</evidence>
<dbReference type="InterPro" id="IPR004413">
    <property type="entry name" value="GatB"/>
</dbReference>
<dbReference type="InterPro" id="IPR023168">
    <property type="entry name" value="GatB_Yqey_C_2"/>
</dbReference>
<dbReference type="EMBL" id="CP007154">
    <property type="protein sequence ID" value="AHH45110.1"/>
    <property type="molecule type" value="Genomic_DNA"/>
</dbReference>
<gene>
    <name evidence="10 12" type="primary">gatB</name>
    <name evidence="12" type="ORF">MYB_00495</name>
</gene>
<dbReference type="SMART" id="SM00845">
    <property type="entry name" value="GatB_Yqey"/>
    <property type="match status" value="1"/>
</dbReference>
<dbReference type="HOGENOM" id="CLU_019240_0_0_14"/>
<dbReference type="EC" id="6.3.5.-" evidence="10"/>
<dbReference type="InterPro" id="IPR006075">
    <property type="entry name" value="Asn/Gln-tRNA_Trfase_suB/E_cat"/>
</dbReference>
<evidence type="ECO:0000256" key="2">
    <source>
        <dbReference type="ARBA" id="ARBA00011123"/>
    </source>
</evidence>
<dbReference type="HAMAP" id="MF_00121">
    <property type="entry name" value="GatB"/>
    <property type="match status" value="1"/>
</dbReference>
<evidence type="ECO:0000313" key="12">
    <source>
        <dbReference type="EMBL" id="AHH45110.1"/>
    </source>
</evidence>
<dbReference type="GO" id="GO:0005524">
    <property type="term" value="F:ATP binding"/>
    <property type="evidence" value="ECO:0007669"/>
    <property type="project" value="UniProtKB-KW"/>
</dbReference>
<proteinExistence type="inferred from homology"/>
<dbReference type="GO" id="GO:0050567">
    <property type="term" value="F:glutaminyl-tRNA synthase (glutamine-hydrolyzing) activity"/>
    <property type="evidence" value="ECO:0007669"/>
    <property type="project" value="UniProtKB-UniRule"/>
</dbReference>
<dbReference type="SUPFAM" id="SSF55931">
    <property type="entry name" value="Glutamine synthetase/guanido kinase"/>
    <property type="match status" value="1"/>
</dbReference>
<dbReference type="KEGG" id="mbc:MYB_00495"/>
<protein>
    <recommendedName>
        <fullName evidence="10">Aspartyl/glutamyl-tRNA(Asn/Gln) amidotransferase subunit B</fullName>
        <shortName evidence="10">Asp/Glu-ADT subunit B</shortName>
        <ecNumber evidence="10">6.3.5.-</ecNumber>
    </recommendedName>
</protein>
<dbReference type="GO" id="GO:0070681">
    <property type="term" value="P:glutaminyl-tRNAGln biosynthesis via transamidation"/>
    <property type="evidence" value="ECO:0007669"/>
    <property type="project" value="TreeGrafter"/>
</dbReference>
<evidence type="ECO:0000256" key="9">
    <source>
        <dbReference type="ARBA" id="ARBA00047913"/>
    </source>
</evidence>
<evidence type="ECO:0000256" key="10">
    <source>
        <dbReference type="HAMAP-Rule" id="MF_00121"/>
    </source>
</evidence>
<evidence type="ECO:0000256" key="8">
    <source>
        <dbReference type="ARBA" id="ARBA00047380"/>
    </source>
</evidence>
<organism evidence="12 13">
    <name type="scientific">Mesomycoplasma bovoculi M165/69</name>
    <dbReference type="NCBI Taxonomy" id="743966"/>
    <lineage>
        <taxon>Bacteria</taxon>
        <taxon>Bacillati</taxon>
        <taxon>Mycoplasmatota</taxon>
        <taxon>Mycoplasmoidales</taxon>
        <taxon>Metamycoplasmataceae</taxon>
        <taxon>Mesomycoplasma</taxon>
    </lineage>
</organism>
<dbReference type="STRING" id="743966.MYB_00495"/>
<dbReference type="AlphaFoldDB" id="W5UTG2"/>
<evidence type="ECO:0000256" key="3">
    <source>
        <dbReference type="ARBA" id="ARBA00022598"/>
    </source>
</evidence>
<keyword evidence="13" id="KW-1185">Reference proteome</keyword>
<dbReference type="InterPro" id="IPR018027">
    <property type="entry name" value="Asn/Gln_amidotransferase"/>
</dbReference>
<evidence type="ECO:0000256" key="1">
    <source>
        <dbReference type="ARBA" id="ARBA00005306"/>
    </source>
</evidence>
<comment type="catalytic activity">
    <reaction evidence="8 10">
        <text>L-aspartyl-tRNA(Asn) + L-glutamine + ATP + H2O = L-asparaginyl-tRNA(Asn) + L-glutamate + ADP + phosphate + 2 H(+)</text>
        <dbReference type="Rhea" id="RHEA:14513"/>
        <dbReference type="Rhea" id="RHEA-COMP:9674"/>
        <dbReference type="Rhea" id="RHEA-COMP:9677"/>
        <dbReference type="ChEBI" id="CHEBI:15377"/>
        <dbReference type="ChEBI" id="CHEBI:15378"/>
        <dbReference type="ChEBI" id="CHEBI:29985"/>
        <dbReference type="ChEBI" id="CHEBI:30616"/>
        <dbReference type="ChEBI" id="CHEBI:43474"/>
        <dbReference type="ChEBI" id="CHEBI:58359"/>
        <dbReference type="ChEBI" id="CHEBI:78515"/>
        <dbReference type="ChEBI" id="CHEBI:78516"/>
        <dbReference type="ChEBI" id="CHEBI:456216"/>
    </reaction>
</comment>
<evidence type="ECO:0000256" key="4">
    <source>
        <dbReference type="ARBA" id="ARBA00022741"/>
    </source>
</evidence>
<dbReference type="InterPro" id="IPR017958">
    <property type="entry name" value="Gln-tRNA_amidoTrfase_suB_CS"/>
</dbReference>
<dbReference type="RefSeq" id="WP_022934912.1">
    <property type="nucleotide sequence ID" value="NZ_CP007154.1"/>
</dbReference>
<dbReference type="OrthoDB" id="9804078at2"/>
<keyword evidence="6 10" id="KW-0648">Protein biosynthesis</keyword>
<dbReference type="Gene3D" id="1.10.10.410">
    <property type="match status" value="1"/>
</dbReference>
<accession>W5UTG2</accession>
<comment type="function">
    <text evidence="7 10">Allows the formation of correctly charged Asn-tRNA(Asn) or Gln-tRNA(Gln) through the transamidation of misacylated Asp-tRNA(Asn) or Glu-tRNA(Gln) in organisms which lack either or both of asparaginyl-tRNA or glutaminyl-tRNA synthetases. The reaction takes place in the presence of glutamine and ATP through an activated phospho-Asp-tRNA(Asn) or phospho-Glu-tRNA(Gln).</text>
</comment>
<comment type="catalytic activity">
    <reaction evidence="9 10">
        <text>L-glutamyl-tRNA(Gln) + L-glutamine + ATP + H2O = L-glutaminyl-tRNA(Gln) + L-glutamate + ADP + phosphate + H(+)</text>
        <dbReference type="Rhea" id="RHEA:17521"/>
        <dbReference type="Rhea" id="RHEA-COMP:9681"/>
        <dbReference type="Rhea" id="RHEA-COMP:9684"/>
        <dbReference type="ChEBI" id="CHEBI:15377"/>
        <dbReference type="ChEBI" id="CHEBI:15378"/>
        <dbReference type="ChEBI" id="CHEBI:29985"/>
        <dbReference type="ChEBI" id="CHEBI:30616"/>
        <dbReference type="ChEBI" id="CHEBI:43474"/>
        <dbReference type="ChEBI" id="CHEBI:58359"/>
        <dbReference type="ChEBI" id="CHEBI:78520"/>
        <dbReference type="ChEBI" id="CHEBI:78521"/>
        <dbReference type="ChEBI" id="CHEBI:456216"/>
    </reaction>
</comment>
<reference evidence="12 13" key="1">
    <citation type="journal article" date="2014" name="Genome Announc.">
        <title>Complete Genome Sequence of Mycoplasma bovoculi Strain M165/69T (ATCC 29104).</title>
        <authorList>
            <person name="Calcutt M.J."/>
            <person name="Foecking M.F."/>
        </authorList>
    </citation>
    <scope>NUCLEOTIDE SEQUENCE [LARGE SCALE GENOMIC DNA]</scope>
    <source>
        <strain evidence="12">M165/69</strain>
    </source>
</reference>
<dbReference type="PROSITE" id="PS01234">
    <property type="entry name" value="GATB"/>
    <property type="match status" value="1"/>
</dbReference>
<evidence type="ECO:0000256" key="7">
    <source>
        <dbReference type="ARBA" id="ARBA00024799"/>
    </source>
</evidence>
<dbReference type="eggNOG" id="COG0064">
    <property type="taxonomic scope" value="Bacteria"/>
</dbReference>
<keyword evidence="3 10" id="KW-0436">Ligase</keyword>
<name>W5UTG2_9BACT</name>
<dbReference type="InterPro" id="IPR014746">
    <property type="entry name" value="Gln_synth/guanido_kin_cat_dom"/>
</dbReference>
<keyword evidence="5 10" id="KW-0067">ATP-binding</keyword>
<keyword evidence="4 10" id="KW-0547">Nucleotide-binding</keyword>
<dbReference type="PANTHER" id="PTHR11659:SF0">
    <property type="entry name" value="GLUTAMYL-TRNA(GLN) AMIDOTRANSFERASE SUBUNIT B, MITOCHONDRIAL"/>
    <property type="match status" value="1"/>
</dbReference>
<dbReference type="Proteomes" id="UP000019229">
    <property type="component" value="Chromosome"/>
</dbReference>
<keyword evidence="12" id="KW-0808">Transferase</keyword>
<dbReference type="InterPro" id="IPR003789">
    <property type="entry name" value="Asn/Gln_tRNA_amidoTrase-B-like"/>
</dbReference>
<dbReference type="PANTHER" id="PTHR11659">
    <property type="entry name" value="GLUTAMYL-TRNA GLN AMIDOTRANSFERASE SUBUNIT B MITOCHONDRIAL AND PROKARYOTIC PET112-RELATED"/>
    <property type="match status" value="1"/>
</dbReference>
<dbReference type="SUPFAM" id="SSF89095">
    <property type="entry name" value="GatB/YqeY motif"/>
    <property type="match status" value="1"/>
</dbReference>
<feature type="domain" description="Asn/Gln amidotransferase" evidence="11">
    <location>
        <begin position="324"/>
        <end position="466"/>
    </location>
</feature>
<dbReference type="NCBIfam" id="NF004012">
    <property type="entry name" value="PRK05477.1-2"/>
    <property type="match status" value="1"/>
</dbReference>
<dbReference type="GO" id="GO:0006412">
    <property type="term" value="P:translation"/>
    <property type="evidence" value="ECO:0007669"/>
    <property type="project" value="UniProtKB-UniRule"/>
</dbReference>
<dbReference type="NCBIfam" id="TIGR00133">
    <property type="entry name" value="gatB"/>
    <property type="match status" value="1"/>
</dbReference>
<dbReference type="PATRIC" id="fig|743966.3.peg.97"/>
<evidence type="ECO:0000256" key="5">
    <source>
        <dbReference type="ARBA" id="ARBA00022840"/>
    </source>
</evidence>
<comment type="similarity">
    <text evidence="1 10">Belongs to the GatB/GatE family. GatB subfamily.</text>
</comment>
<dbReference type="GO" id="GO:0050566">
    <property type="term" value="F:asparaginyl-tRNA synthase (glutamine-hydrolyzing) activity"/>
    <property type="evidence" value="ECO:0007669"/>
    <property type="project" value="RHEA"/>
</dbReference>
<sequence>MNNYEVIIGVEIHLELNTKSKMFSISPNSEGEPNTLFNLYDLGYLGTLPQVNGEAVQKAIALAKALKMQIAPVLAFDRKNYFYPDLPKGFQITQQFQPIGRGGQIAVKNKTNNTINNILIERIHLEEDTAKQIHTEDSSFLDYNRCGVPLIEIVTKPVIYSAQMAADYVDNIRKLALFLEISDAKLENGSLRADVNISVRKKGQTTFNPKVEIKNINSISNIKKAAELEIQEQIQIYEQGKIAQQVTKRFDDQSQTNKVLRSKTDAIDYKYFPEPNIPLIEISKEFIDSVETKSTPDQIESLLKQENITDFYIEQILNSVQIWNFLESSKPVNWSTAIKLFFAEIMPIINKIGWQELKIDTIFFDKLVQNLENEKINSSDAKKIVSIKQTENKDFEVIFNEIAGSKLSKEQIEEIINNLFKSEAGQIEKNKDNKDRLLKFLTGKVMQISKGNADPKTVNSILLEKIN</sequence>